<reference evidence="3" key="1">
    <citation type="submission" date="2022-11" db="UniProtKB">
        <authorList>
            <consortium name="WormBaseParasite"/>
        </authorList>
    </citation>
    <scope>IDENTIFICATION</scope>
</reference>
<protein>
    <submittedName>
        <fullName evidence="3">Sel1 repeat family protein</fullName>
    </submittedName>
</protein>
<organism evidence="2 3">
    <name type="scientific">Plectus sambesii</name>
    <dbReference type="NCBI Taxonomy" id="2011161"/>
    <lineage>
        <taxon>Eukaryota</taxon>
        <taxon>Metazoa</taxon>
        <taxon>Ecdysozoa</taxon>
        <taxon>Nematoda</taxon>
        <taxon>Chromadorea</taxon>
        <taxon>Plectida</taxon>
        <taxon>Plectina</taxon>
        <taxon>Plectoidea</taxon>
        <taxon>Plectidae</taxon>
        <taxon>Plectus</taxon>
    </lineage>
</organism>
<accession>A0A914UR81</accession>
<name>A0A914UR81_9BILA</name>
<dbReference type="Gene3D" id="1.25.40.10">
    <property type="entry name" value="Tetratricopeptide repeat domain"/>
    <property type="match status" value="1"/>
</dbReference>
<dbReference type="SUPFAM" id="SSF81901">
    <property type="entry name" value="HCP-like"/>
    <property type="match status" value="1"/>
</dbReference>
<keyword evidence="2" id="KW-1185">Reference proteome</keyword>
<dbReference type="InterPro" id="IPR006597">
    <property type="entry name" value="Sel1-like"/>
</dbReference>
<dbReference type="PANTHER" id="PTHR11102:SF160">
    <property type="entry name" value="ERAD-ASSOCIATED E3 UBIQUITIN-PROTEIN LIGASE COMPONENT HRD3"/>
    <property type="match status" value="1"/>
</dbReference>
<dbReference type="PANTHER" id="PTHR11102">
    <property type="entry name" value="SEL-1-LIKE PROTEIN"/>
    <property type="match status" value="1"/>
</dbReference>
<evidence type="ECO:0000313" key="2">
    <source>
        <dbReference type="Proteomes" id="UP000887566"/>
    </source>
</evidence>
<evidence type="ECO:0000256" key="1">
    <source>
        <dbReference type="ARBA" id="ARBA00038101"/>
    </source>
</evidence>
<dbReference type="InterPro" id="IPR050767">
    <property type="entry name" value="Sel1_AlgK"/>
</dbReference>
<evidence type="ECO:0000313" key="3">
    <source>
        <dbReference type="WBParaSite" id="PSAMB.scaffold118size76503.g2467.t1"/>
    </source>
</evidence>
<dbReference type="AlphaFoldDB" id="A0A914UR81"/>
<sequence length="143" mass="16292">MYLSGRGVPQSVEEAVQWHRKVAEQGYANVQVNLGLMYDDGRGMTLFDGGALKWYEEKAEHEMLMPKITLDGCITLDLVFFNQMKKLSSGTEKALTKETQMPNITLDRCIRMGWVCLNLMKKQRNGTGKPQNKGLLMRNITFD</sequence>
<dbReference type="WBParaSite" id="PSAMB.scaffold118size76503.g2467.t1">
    <property type="protein sequence ID" value="PSAMB.scaffold118size76503.g2467.t1"/>
    <property type="gene ID" value="PSAMB.scaffold118size76503.g2467"/>
</dbReference>
<proteinExistence type="inferred from homology"/>
<comment type="similarity">
    <text evidence="1">Belongs to the sel-1 family.</text>
</comment>
<dbReference type="SMART" id="SM00671">
    <property type="entry name" value="SEL1"/>
    <property type="match status" value="2"/>
</dbReference>
<dbReference type="Proteomes" id="UP000887566">
    <property type="component" value="Unplaced"/>
</dbReference>
<dbReference type="InterPro" id="IPR011990">
    <property type="entry name" value="TPR-like_helical_dom_sf"/>
</dbReference>